<comment type="caution">
    <text evidence="2">The sequence shown here is derived from an EMBL/GenBank/DDBJ whole genome shotgun (WGS) entry which is preliminary data.</text>
</comment>
<gene>
    <name evidence="2" type="ORF">LSH36_26g03039</name>
</gene>
<dbReference type="EMBL" id="JAODUP010000026">
    <property type="protein sequence ID" value="KAK2167552.1"/>
    <property type="molecule type" value="Genomic_DNA"/>
</dbReference>
<reference evidence="2" key="1">
    <citation type="journal article" date="2023" name="Mol. Biol. Evol.">
        <title>Third-Generation Sequencing Reveals the Adaptive Role of the Epigenome in Three Deep-Sea Polychaetes.</title>
        <authorList>
            <person name="Perez M."/>
            <person name="Aroh O."/>
            <person name="Sun Y."/>
            <person name="Lan Y."/>
            <person name="Juniper S.K."/>
            <person name="Young C.R."/>
            <person name="Angers B."/>
            <person name="Qian P.Y."/>
        </authorList>
    </citation>
    <scope>NUCLEOTIDE SEQUENCE</scope>
    <source>
        <strain evidence="2">P08H-3</strain>
    </source>
</reference>
<feature type="compositionally biased region" description="Low complexity" evidence="1">
    <location>
        <begin position="147"/>
        <end position="158"/>
    </location>
</feature>
<evidence type="ECO:0000256" key="1">
    <source>
        <dbReference type="SAM" id="MobiDB-lite"/>
    </source>
</evidence>
<proteinExistence type="predicted"/>
<name>A0AAD9KAI1_9ANNE</name>
<dbReference type="AlphaFoldDB" id="A0AAD9KAI1"/>
<accession>A0AAD9KAI1</accession>
<dbReference type="Proteomes" id="UP001208570">
    <property type="component" value="Unassembled WGS sequence"/>
</dbReference>
<feature type="region of interest" description="Disordered" evidence="1">
    <location>
        <begin position="24"/>
        <end position="66"/>
    </location>
</feature>
<feature type="compositionally biased region" description="Polar residues" evidence="1">
    <location>
        <begin position="190"/>
        <end position="203"/>
    </location>
</feature>
<feature type="region of interest" description="Disordered" evidence="1">
    <location>
        <begin position="139"/>
        <end position="203"/>
    </location>
</feature>
<keyword evidence="3" id="KW-1185">Reference proteome</keyword>
<evidence type="ECO:0000313" key="3">
    <source>
        <dbReference type="Proteomes" id="UP001208570"/>
    </source>
</evidence>
<protein>
    <submittedName>
        <fullName evidence="2">Uncharacterized protein</fullName>
    </submittedName>
</protein>
<sequence>MITPIDHMKQTRGVLASPCVRGRRHQNMAGNGDVPKTSDDRITNPSHLLKPVPMVSKKSPKHSLYTNSTLLPEDKRYASNDRFPERSRRRSHKVDYTYKPRTNCPHRITLPPIHRCGSFLQAHNDIGDDKALPVSRPHRANSWMRPSRQLSCLSSGSSDCNANRNKRKVEFRSDSPQIIGEGNPPRKNRVWTNQSPEGKSSPRTVIKSILKNHRNNKIEMGNRHPDGEADTVRLPNIDRSTYNSAGRLRNSGTRWRGRTRTSPGISFTCSKEFAKVFENLEHENELPDIRRKGSSNLL</sequence>
<evidence type="ECO:0000313" key="2">
    <source>
        <dbReference type="EMBL" id="KAK2167552.1"/>
    </source>
</evidence>
<organism evidence="2 3">
    <name type="scientific">Paralvinella palmiformis</name>
    <dbReference type="NCBI Taxonomy" id="53620"/>
    <lineage>
        <taxon>Eukaryota</taxon>
        <taxon>Metazoa</taxon>
        <taxon>Spiralia</taxon>
        <taxon>Lophotrochozoa</taxon>
        <taxon>Annelida</taxon>
        <taxon>Polychaeta</taxon>
        <taxon>Sedentaria</taxon>
        <taxon>Canalipalpata</taxon>
        <taxon>Terebellida</taxon>
        <taxon>Terebelliformia</taxon>
        <taxon>Alvinellidae</taxon>
        <taxon>Paralvinella</taxon>
    </lineage>
</organism>